<protein>
    <recommendedName>
        <fullName evidence="2">DUF6538 domain-containing protein</fullName>
    </recommendedName>
</protein>
<evidence type="ECO:0000313" key="3">
    <source>
        <dbReference type="EMBL" id="RCS30576.1"/>
    </source>
</evidence>
<dbReference type="GO" id="GO:0006310">
    <property type="term" value="P:DNA recombination"/>
    <property type="evidence" value="ECO:0007669"/>
    <property type="project" value="UniProtKB-KW"/>
</dbReference>
<feature type="domain" description="DUF6538" evidence="2">
    <location>
        <begin position="6"/>
        <end position="64"/>
    </location>
</feature>
<dbReference type="GO" id="GO:0015074">
    <property type="term" value="P:DNA integration"/>
    <property type="evidence" value="ECO:0007669"/>
    <property type="project" value="InterPro"/>
</dbReference>
<name>A0A368KHH2_9GAMM</name>
<dbReference type="EMBL" id="QFWQ01000004">
    <property type="protein sequence ID" value="RCS30576.1"/>
    <property type="molecule type" value="Genomic_DNA"/>
</dbReference>
<dbReference type="AlphaFoldDB" id="A0A368KHH2"/>
<keyword evidence="1" id="KW-0233">DNA recombination</keyword>
<dbReference type="OrthoDB" id="9784724at2"/>
<gene>
    <name evidence="3" type="ORF">DEO45_07095</name>
</gene>
<evidence type="ECO:0000313" key="4">
    <source>
        <dbReference type="Proteomes" id="UP000252387"/>
    </source>
</evidence>
<dbReference type="RefSeq" id="WP_114341776.1">
    <property type="nucleotide sequence ID" value="NZ_QFWQ01000004.1"/>
</dbReference>
<comment type="caution">
    <text evidence="3">The sequence shown here is derived from an EMBL/GenBank/DDBJ whole genome shotgun (WGS) entry which is preliminary data.</text>
</comment>
<keyword evidence="4" id="KW-1185">Reference proteome</keyword>
<dbReference type="Proteomes" id="UP000252387">
    <property type="component" value="Unassembled WGS sequence"/>
</dbReference>
<dbReference type="InterPro" id="IPR046668">
    <property type="entry name" value="DUF6538"/>
</dbReference>
<dbReference type="CDD" id="cd01184">
    <property type="entry name" value="INT_C_like_1"/>
    <property type="match status" value="1"/>
</dbReference>
<evidence type="ECO:0000256" key="1">
    <source>
        <dbReference type="ARBA" id="ARBA00023172"/>
    </source>
</evidence>
<dbReference type="InterPro" id="IPR013762">
    <property type="entry name" value="Integrase-like_cat_sf"/>
</dbReference>
<sequence>MRLPHHLVRSSTGVFHFRQKVPLALQPLLGLRVIKRSLGTRDARAAQVRAYLLSARYAQAFEQAGRRARMAGNPAVGQITYGTREKRLRRKLGFQAFTVEQLDALYDPEHLATLSESVRWGALIGLYTGARVSEVGQLALADFVEVDGVSCFRITAQGVGQSLKTDASERTIPIHADLIMLGILERVKALKAAGESRFFPRAKVGSVNGAGNFLSAAFGRYIDTLRIKAEVGKVGFHSLRKTVVQVMQGDDVPAEYRAQYVGHELDDEHHAAYSREYTPRELAKAIHPALTYGLDLTAISRLLE</sequence>
<dbReference type="InterPro" id="IPR011010">
    <property type="entry name" value="DNA_brk_join_enz"/>
</dbReference>
<dbReference type="GO" id="GO:0003677">
    <property type="term" value="F:DNA binding"/>
    <property type="evidence" value="ECO:0007669"/>
    <property type="project" value="InterPro"/>
</dbReference>
<dbReference type="Pfam" id="PF20172">
    <property type="entry name" value="DUF6538"/>
    <property type="match status" value="1"/>
</dbReference>
<proteinExistence type="predicted"/>
<dbReference type="SUPFAM" id="SSF56349">
    <property type="entry name" value="DNA breaking-rejoining enzymes"/>
    <property type="match status" value="1"/>
</dbReference>
<organism evidence="3 4">
    <name type="scientific">Rhodanobacter denitrificans</name>
    <dbReference type="NCBI Taxonomy" id="666685"/>
    <lineage>
        <taxon>Bacteria</taxon>
        <taxon>Pseudomonadati</taxon>
        <taxon>Pseudomonadota</taxon>
        <taxon>Gammaproteobacteria</taxon>
        <taxon>Lysobacterales</taxon>
        <taxon>Rhodanobacteraceae</taxon>
        <taxon>Rhodanobacter</taxon>
    </lineage>
</organism>
<dbReference type="Gene3D" id="1.10.443.10">
    <property type="entry name" value="Intergrase catalytic core"/>
    <property type="match status" value="1"/>
</dbReference>
<evidence type="ECO:0000259" key="2">
    <source>
        <dbReference type="Pfam" id="PF20172"/>
    </source>
</evidence>
<reference evidence="3 4" key="1">
    <citation type="submission" date="2018-05" db="EMBL/GenBank/DDBJ databases">
        <title>Draft genome sequence of Rhodanobacter denitrificans Yn1 isolated from gold copper mine.</title>
        <authorList>
            <person name="Yang N."/>
            <person name="Mazhar H.S."/>
            <person name="Rensing C."/>
        </authorList>
    </citation>
    <scope>NUCLEOTIDE SEQUENCE [LARGE SCALE GENOMIC DNA]</scope>
    <source>
        <strain evidence="3 4">Yn1</strain>
    </source>
</reference>
<accession>A0A368KHH2</accession>